<comment type="similarity">
    <text evidence="2">Belongs to the MotB family.</text>
</comment>
<dbReference type="Pfam" id="PF00691">
    <property type="entry name" value="OmpA"/>
    <property type="match status" value="1"/>
</dbReference>
<evidence type="ECO:0000313" key="11">
    <source>
        <dbReference type="Proteomes" id="UP000037939"/>
    </source>
</evidence>
<dbReference type="PANTHER" id="PTHR30329:SF20">
    <property type="entry name" value="EXPORTED PROTEIN"/>
    <property type="match status" value="1"/>
</dbReference>
<protein>
    <submittedName>
        <fullName evidence="10">Motility protein B</fullName>
    </submittedName>
</protein>
<evidence type="ECO:0000256" key="6">
    <source>
        <dbReference type="ARBA" id="ARBA00023136"/>
    </source>
</evidence>
<feature type="transmembrane region" description="Helical" evidence="8">
    <location>
        <begin position="20"/>
        <end position="37"/>
    </location>
</feature>
<feature type="domain" description="OmpA-like" evidence="9">
    <location>
        <begin position="130"/>
        <end position="250"/>
    </location>
</feature>
<dbReference type="Pfam" id="PF13677">
    <property type="entry name" value="MotB_plug"/>
    <property type="match status" value="1"/>
</dbReference>
<evidence type="ECO:0000256" key="2">
    <source>
        <dbReference type="ARBA" id="ARBA00008914"/>
    </source>
</evidence>
<evidence type="ECO:0000256" key="4">
    <source>
        <dbReference type="ARBA" id="ARBA00022692"/>
    </source>
</evidence>
<dbReference type="InterPro" id="IPR036737">
    <property type="entry name" value="OmpA-like_sf"/>
</dbReference>
<dbReference type="Proteomes" id="UP000037939">
    <property type="component" value="Unassembled WGS sequence"/>
</dbReference>
<proteinExistence type="inferred from homology"/>
<dbReference type="OrthoDB" id="9815217at2"/>
<reference evidence="10 11" key="1">
    <citation type="submission" date="2015-07" db="EMBL/GenBank/DDBJ databases">
        <title>Draft genome sequence of the Amantichitinum ursilacus IGB-41, a new chitin-degrading bacterium.</title>
        <authorList>
            <person name="Kirstahler P."/>
            <person name="Guenther M."/>
            <person name="Grumaz C."/>
            <person name="Rupp S."/>
            <person name="Zibek S."/>
            <person name="Sohn K."/>
        </authorList>
    </citation>
    <scope>NUCLEOTIDE SEQUENCE [LARGE SCALE GENOMIC DNA]</scope>
    <source>
        <strain evidence="10 11">IGB-41</strain>
    </source>
</reference>
<comment type="subcellular location">
    <subcellularLocation>
        <location evidence="1">Cell membrane</location>
        <topology evidence="1">Single-pass membrane protein</topology>
    </subcellularLocation>
</comment>
<accession>A0A0N0XJ26</accession>
<dbReference type="STRING" id="857265.WG78_15435"/>
<evidence type="ECO:0000256" key="1">
    <source>
        <dbReference type="ARBA" id="ARBA00004162"/>
    </source>
</evidence>
<keyword evidence="3" id="KW-1003">Cell membrane</keyword>
<evidence type="ECO:0000256" key="5">
    <source>
        <dbReference type="ARBA" id="ARBA00022989"/>
    </source>
</evidence>
<dbReference type="SUPFAM" id="SSF103088">
    <property type="entry name" value="OmpA-like"/>
    <property type="match status" value="1"/>
</dbReference>
<keyword evidence="6 7" id="KW-0472">Membrane</keyword>
<dbReference type="RefSeq" id="WP_053938719.1">
    <property type="nucleotide sequence ID" value="NZ_LAQT01000015.1"/>
</dbReference>
<evidence type="ECO:0000313" key="10">
    <source>
        <dbReference type="EMBL" id="KPC51622.1"/>
    </source>
</evidence>
<evidence type="ECO:0000256" key="7">
    <source>
        <dbReference type="PROSITE-ProRule" id="PRU00473"/>
    </source>
</evidence>
<dbReference type="PROSITE" id="PS51123">
    <property type="entry name" value="OMPA_2"/>
    <property type="match status" value="1"/>
</dbReference>
<keyword evidence="11" id="KW-1185">Reference proteome</keyword>
<dbReference type="GO" id="GO:0005886">
    <property type="term" value="C:plasma membrane"/>
    <property type="evidence" value="ECO:0007669"/>
    <property type="project" value="UniProtKB-SubCell"/>
</dbReference>
<evidence type="ECO:0000256" key="8">
    <source>
        <dbReference type="SAM" id="Phobius"/>
    </source>
</evidence>
<dbReference type="PANTHER" id="PTHR30329">
    <property type="entry name" value="STATOR ELEMENT OF FLAGELLAR MOTOR COMPLEX"/>
    <property type="match status" value="1"/>
</dbReference>
<dbReference type="Gene3D" id="3.30.1330.60">
    <property type="entry name" value="OmpA-like domain"/>
    <property type="match status" value="1"/>
</dbReference>
<dbReference type="CDD" id="cd07185">
    <property type="entry name" value="OmpA_C-like"/>
    <property type="match status" value="1"/>
</dbReference>
<dbReference type="InterPro" id="IPR025713">
    <property type="entry name" value="MotB-like_N_dom"/>
</dbReference>
<evidence type="ECO:0000256" key="3">
    <source>
        <dbReference type="ARBA" id="ARBA00022475"/>
    </source>
</evidence>
<name>A0A0N0XJ26_9NEIS</name>
<organism evidence="10 11">
    <name type="scientific">Amantichitinum ursilacus</name>
    <dbReference type="NCBI Taxonomy" id="857265"/>
    <lineage>
        <taxon>Bacteria</taxon>
        <taxon>Pseudomonadati</taxon>
        <taxon>Pseudomonadota</taxon>
        <taxon>Betaproteobacteria</taxon>
        <taxon>Neisseriales</taxon>
        <taxon>Chitinibacteraceae</taxon>
        <taxon>Amantichitinum</taxon>
    </lineage>
</organism>
<gene>
    <name evidence="10" type="primary">motB_2</name>
    <name evidence="10" type="ORF">WG78_15435</name>
</gene>
<dbReference type="PATRIC" id="fig|857265.3.peg.3173"/>
<sequence length="262" mass="28655">MARKVRAEEHVNHERWLVSYADFITLLFAFFVVMYAISSVNEGKYHVLSDSMVNAFQNNPTNGAATAIRLPPNQTAQSTLAHIQVTNSKPTPAPKPEDAKLEKMRGMAGDLQQSLGSLIQQGKVRVTQSRRGIAVEISDSVLFTSAKADLQPQSIAALRAVADSIKNTDNLIQVEGNTDNQPIRSPQYPSNWELSASRAASVVRLFVDAGVAPSRMVAIGYGEFRPVESNDTDSGRQRNRRVTINILADNRDEVAVVPTAPN</sequence>
<dbReference type="InterPro" id="IPR050330">
    <property type="entry name" value="Bact_OuterMem_StrucFunc"/>
</dbReference>
<dbReference type="NCBIfam" id="NF006541">
    <property type="entry name" value="PRK09038.1"/>
    <property type="match status" value="1"/>
</dbReference>
<comment type="caution">
    <text evidence="10">The sequence shown here is derived from an EMBL/GenBank/DDBJ whole genome shotgun (WGS) entry which is preliminary data.</text>
</comment>
<keyword evidence="4 8" id="KW-0812">Transmembrane</keyword>
<dbReference type="EMBL" id="LAQT01000015">
    <property type="protein sequence ID" value="KPC51622.1"/>
    <property type="molecule type" value="Genomic_DNA"/>
</dbReference>
<dbReference type="InterPro" id="IPR006665">
    <property type="entry name" value="OmpA-like"/>
</dbReference>
<dbReference type="AlphaFoldDB" id="A0A0N0XJ26"/>
<evidence type="ECO:0000259" key="9">
    <source>
        <dbReference type="PROSITE" id="PS51123"/>
    </source>
</evidence>
<keyword evidence="5 8" id="KW-1133">Transmembrane helix</keyword>